<dbReference type="PANTHER" id="PTHR30213:SF0">
    <property type="entry name" value="UPF0761 MEMBRANE PROTEIN YIHY"/>
    <property type="match status" value="1"/>
</dbReference>
<dbReference type="HOGENOM" id="CLU_045539_4_2_10"/>
<proteinExistence type="predicted"/>
<evidence type="ECO:0000256" key="4">
    <source>
        <dbReference type="ARBA" id="ARBA00022989"/>
    </source>
</evidence>
<feature type="transmembrane region" description="Helical" evidence="6">
    <location>
        <begin position="58"/>
        <end position="80"/>
    </location>
</feature>
<feature type="transmembrane region" description="Helical" evidence="6">
    <location>
        <begin position="278"/>
        <end position="299"/>
    </location>
</feature>
<dbReference type="Proteomes" id="UP000002945">
    <property type="component" value="Unassembled WGS sequence"/>
</dbReference>
<keyword evidence="8" id="KW-1185">Reference proteome</keyword>
<comment type="subcellular location">
    <subcellularLocation>
        <location evidence="1">Cell membrane</location>
        <topology evidence="1">Multi-pass membrane protein</topology>
    </subcellularLocation>
</comment>
<keyword evidence="4 6" id="KW-1133">Transmembrane helix</keyword>
<dbReference type="PIRSF" id="PIRSF035875">
    <property type="entry name" value="RNase_BN"/>
    <property type="match status" value="1"/>
</dbReference>
<evidence type="ECO:0000256" key="2">
    <source>
        <dbReference type="ARBA" id="ARBA00022475"/>
    </source>
</evidence>
<dbReference type="OrthoDB" id="977385at2"/>
<keyword evidence="3 6" id="KW-0812">Transmembrane</keyword>
<dbReference type="AlphaFoldDB" id="A9DY70"/>
<reference evidence="7 8" key="1">
    <citation type="journal article" date="2011" name="J. Bacteriol.">
        <title>Genome sequence of the algicidal bacterium Kordia algicida OT-1.</title>
        <authorList>
            <person name="Lee H.S."/>
            <person name="Kang S.G."/>
            <person name="Kwon K.K."/>
            <person name="Lee J.H."/>
            <person name="Kim S.J."/>
        </authorList>
    </citation>
    <scope>NUCLEOTIDE SEQUENCE [LARGE SCALE GENOMIC DNA]</scope>
    <source>
        <strain evidence="7 8">OT-1</strain>
    </source>
</reference>
<gene>
    <name evidence="7" type="ORF">KAOT1_07988</name>
</gene>
<organism evidence="7 8">
    <name type="scientific">Kordia algicida OT-1</name>
    <dbReference type="NCBI Taxonomy" id="391587"/>
    <lineage>
        <taxon>Bacteria</taxon>
        <taxon>Pseudomonadati</taxon>
        <taxon>Bacteroidota</taxon>
        <taxon>Flavobacteriia</taxon>
        <taxon>Flavobacteriales</taxon>
        <taxon>Flavobacteriaceae</taxon>
        <taxon>Kordia</taxon>
    </lineage>
</organism>
<feature type="transmembrane region" description="Helical" evidence="6">
    <location>
        <begin position="245"/>
        <end position="266"/>
    </location>
</feature>
<dbReference type="InterPro" id="IPR017039">
    <property type="entry name" value="Virul_fac_BrkB"/>
</dbReference>
<dbReference type="GO" id="GO:0005886">
    <property type="term" value="C:plasma membrane"/>
    <property type="evidence" value="ECO:0007669"/>
    <property type="project" value="UniProtKB-SubCell"/>
</dbReference>
<dbReference type="Pfam" id="PF03631">
    <property type="entry name" value="Virul_fac_BrkB"/>
    <property type="match status" value="1"/>
</dbReference>
<keyword evidence="2" id="KW-1003">Cell membrane</keyword>
<accession>A9DY70</accession>
<comment type="caution">
    <text evidence="7">The sequence shown here is derived from an EMBL/GenBank/DDBJ whole genome shotgun (WGS) entry which is preliminary data.</text>
</comment>
<dbReference type="RefSeq" id="WP_007094163.1">
    <property type="nucleotide sequence ID" value="NZ_CP142125.1"/>
</dbReference>
<protein>
    <submittedName>
        <fullName evidence="7">Uncharacterized protein</fullName>
    </submittedName>
</protein>
<evidence type="ECO:0000313" key="8">
    <source>
        <dbReference type="Proteomes" id="UP000002945"/>
    </source>
</evidence>
<keyword evidence="5 6" id="KW-0472">Membrane</keyword>
<evidence type="ECO:0000256" key="6">
    <source>
        <dbReference type="SAM" id="Phobius"/>
    </source>
</evidence>
<feature type="transmembrane region" description="Helical" evidence="6">
    <location>
        <begin position="159"/>
        <end position="188"/>
    </location>
</feature>
<sequence>MSKEIEEKLDRIPVLNILVSILRKIKLPGLEGLSIYDLMEMYIVGIINGALTSRAGSIAFSFFMAIFPSLLFLLNLLPYVPIDGFQGSFIRAITSLLPDESGNFMNEIIVDIVKNKRGGLLSSTFLLSIFLMANGVSAIFAGFETSYYILKKRRFFQQYLYALGVGLILALLLISTVIVLGYTEIYIVRISDFAVKTTGFKISQTNEFWITIAKFSFLIVMVYLGTAILYYFGTHQGRRAKFFSPGALLTTVLIVLTSYLFGIYIANFSQYNELYGSIGALLILMMYIWLNANILLLGFELNASLDMLRIKKETS</sequence>
<evidence type="ECO:0000256" key="1">
    <source>
        <dbReference type="ARBA" id="ARBA00004651"/>
    </source>
</evidence>
<dbReference type="EMBL" id="ABIB01000005">
    <property type="protein sequence ID" value="EDP96093.1"/>
    <property type="molecule type" value="Genomic_DNA"/>
</dbReference>
<evidence type="ECO:0000313" key="7">
    <source>
        <dbReference type="EMBL" id="EDP96093.1"/>
    </source>
</evidence>
<dbReference type="PANTHER" id="PTHR30213">
    <property type="entry name" value="INNER MEMBRANE PROTEIN YHJD"/>
    <property type="match status" value="1"/>
</dbReference>
<name>A9DY70_9FLAO</name>
<dbReference type="eggNOG" id="COG1295">
    <property type="taxonomic scope" value="Bacteria"/>
</dbReference>
<dbReference type="STRING" id="391587.KAOT1_07988"/>
<evidence type="ECO:0000256" key="3">
    <source>
        <dbReference type="ARBA" id="ARBA00022692"/>
    </source>
</evidence>
<feature type="transmembrane region" description="Helical" evidence="6">
    <location>
        <begin position="125"/>
        <end position="150"/>
    </location>
</feature>
<evidence type="ECO:0000256" key="5">
    <source>
        <dbReference type="ARBA" id="ARBA00023136"/>
    </source>
</evidence>
<feature type="transmembrane region" description="Helical" evidence="6">
    <location>
        <begin position="208"/>
        <end position="233"/>
    </location>
</feature>